<sequence>MEKRNKVGPSPQAIVYSSTIVSPMATEASLSSTISAAINSSNFSPADTIPSESTTVITAAPQAPQQILLPNTPPVKNAVGHAAILPIAANPSLSSQRGSQDLQRGVIYALNQYSPFLSLSRPPTNVHPSLSGVDNEHHSKLGPEDVAEVRQMTSAVAATSFHEHSRRSEAGKCQSGGELRLTELSHKLNNLHVPEGFVLVGAKSPMLTGMMLVAAVDKRYLPGEKDTLTTPGFSGNCVGCGATGFRYFTEFSTHINLKLATQPKKQKHLKCYITQAVDGKWGKGHLIPWKGTETKKRSHITNPMPIIQQNQPGFQNYHERFSEYHKFPSRPSLIPVEEPPAKKQKAEEETELSNDIPPPTLINNQKTSLFTPYKEHSPITTEEATTPEPKNQVKFSDDTNEDTLESLNRSMSAICGVRPVLLLCHEISKKLPNSVDDLVVSDLLVGCFDFPDTLIPSVLEETSIDYPLDPAADKLREQTAANTLINMGSGTQPPVNKNHFDGKSWPSVSARLKEAATTTLPLNAAIILFTQYLINLDESGINKENIELVLNKARIEMSTSTINSLFIQSQSVASTHAQLSLMINLQCSASNGKVRVMTSTISFQNALYKALQWLNETFYVSKVANKKMKTPDFVIILSTPPEGPVEFAVLVTGVSHAKILAESLRIDSVVCKDFTESLKKLRAQFSQTDTALNRLIKVHERNQGEKVFYPFNEFPGKKLSIEEAEVMHPKQAPLSAKPYHTKGVFANQAAMAHQLLKQLRNVAENPDILDLASFLHVDICIVVPPVASLYYMTVKRLCESGVLNFLGLEQLDVTGNHKLGEKYVITYDDWPASIEKWTKFVNNIQSRNDTLHLLIFDQAQRFSLPQGMPDILPNLKEVFESVNVIPVFVTSVPYMFQTNKSFIDPDNEIYWTDTQQGSAFSKYTDDERVMINDQDMLYFGVKELCDSTRWNQQFSLIRTEETLDWALPKANRLNDINYSIVQGYVLLRLYQASLMVGAGVKPAEPYAVMSFITMVNDIIEAPLHNTDGSGSMLMIRIPNRQLSKHFHDVLLKTRNSLGLQYRFDVIHDDGDSELEIGEHFLARMRRWKIMRGWKEEHVKNWKPKCLEELLDLPCFLILSGEDRSGETLPRSLKYADFNILNQSKFHRSTIEAEIGMCSCYLMINGGTHSALSNRPAVMNNLRTSCGTTYLNPQKQGTECDINHSLEPNSDGSDNCEACLSKDVAKQHMDTCTHFSSKYPLPIVLISKPLWLMLNSDQGDTRGLVHLNSDPNTRWFRSSRPLLMTSKPDRISRYYRRWTEPRPARKMVTTPAAPSTMPSPGGSFIDDDCDTQSHNEVDQILASPPKRQPIERRDSEQIDHEDKDNEDSDKAQYHPRCFLFSGPPQAGKTGSYLYFAYLLHRMLMRLKRVDVYDNCVTYTPSTFDDKETCADVDVIANWQFLSKFLDMRREKFSRIHVCCKSNEVHNPIVSSRREEGTNKALVILAKTALYDTLHHCDVCKFYREGIASAVSRTYDYNLTSPGLQESVALKIVVPPIHSKYFDVDEETNTVQRLILPTTDLAQQTVTPEISVHMVKSPILMMSTVGEEEGLLNLFHGMEETDHIHVTFIQYSEVAAYQKQWPNHIFVGLPDSFSKASDSAVKNIMKTFASQNYNSNEEKRSADGKGGTTWPFVLFVPDNVVMWQKYWKEECYSSDSDEETTEKKERHSNGSVRDSITRDTASLLEFLTSVESNEKLLQHAVIGIRPWSSFQDEAGIPICVRTFFEDCFLLDVNKTQQIQYSPHVYSGENLDFHLKVLDEKLPTCRFEHFTFMLKVTSNSKWRTRNGSVLGIEPLSSQDVTRFVCQPDVDTLTPLEANPHHVFQKYLKYTGSTIFPFSVQKPDNPVLVIGGYLNLGPQIDVCVLNNGDFQDKIMNTCCYSSTEFSGLIIYNCSRKLSKDCFSAIKFVKKSKLIFVCEERAELRNEAIRLDLEEDWRFRLRDEYQTATKPVEGLKALHFLTGTKIF</sequence>
<evidence type="ECO:0000313" key="13">
    <source>
        <dbReference type="Proteomes" id="UP000594262"/>
    </source>
</evidence>
<proteinExistence type="inferred from homology"/>
<feature type="domain" description="GREB1-like circularly permuted SF2 helicase" evidence="11">
    <location>
        <begin position="744"/>
        <end position="1306"/>
    </location>
</feature>
<feature type="region of interest" description="Disordered" evidence="6">
    <location>
        <begin position="1304"/>
        <end position="1368"/>
    </location>
</feature>
<feature type="compositionally biased region" description="Low complexity" evidence="6">
    <location>
        <begin position="378"/>
        <end position="389"/>
    </location>
</feature>
<reference evidence="12" key="1">
    <citation type="submission" date="2021-01" db="UniProtKB">
        <authorList>
            <consortium name="EnsemblMetazoa"/>
        </authorList>
    </citation>
    <scope>IDENTIFICATION</scope>
</reference>
<dbReference type="Pfam" id="PF20267">
    <property type="entry name" value="GREB1_C"/>
    <property type="match status" value="1"/>
</dbReference>
<evidence type="ECO:0000259" key="9">
    <source>
        <dbReference type="Pfam" id="PF20688"/>
    </source>
</evidence>
<feature type="domain" description="GREB1-like second" evidence="9">
    <location>
        <begin position="520"/>
        <end position="676"/>
    </location>
</feature>
<dbReference type="Pfam" id="PF20692">
    <property type="entry name" value="cpSF2-GREB1"/>
    <property type="match status" value="2"/>
</dbReference>
<dbReference type="GeneID" id="136814770"/>
<feature type="domain" description="GREB1-like circularly permuted SF2 helicase" evidence="11">
    <location>
        <begin position="1353"/>
        <end position="1412"/>
    </location>
</feature>
<dbReference type="InterPro" id="IPR049100">
    <property type="entry name" value="TAGT"/>
</dbReference>
<dbReference type="OrthoDB" id="9989163at2759"/>
<dbReference type="PANTHER" id="PTHR15720">
    <property type="entry name" value="GREB1-RELATED"/>
    <property type="match status" value="1"/>
</dbReference>
<dbReference type="Proteomes" id="UP000594262">
    <property type="component" value="Unplaced"/>
</dbReference>
<evidence type="ECO:0000256" key="1">
    <source>
        <dbReference type="ARBA" id="ARBA00004167"/>
    </source>
</evidence>
<evidence type="ECO:0000256" key="6">
    <source>
        <dbReference type="SAM" id="MobiDB-lite"/>
    </source>
</evidence>
<comment type="subcellular location">
    <subcellularLocation>
        <location evidence="1">Membrane</location>
        <topology evidence="1">Single-pass membrane protein</topology>
    </subcellularLocation>
</comment>
<evidence type="ECO:0000313" key="12">
    <source>
        <dbReference type="EnsemblMetazoa" id="CLYHEMP012295.1"/>
    </source>
</evidence>
<evidence type="ECO:0008006" key="14">
    <source>
        <dbReference type="Google" id="ProtNLM"/>
    </source>
</evidence>
<feature type="compositionally biased region" description="Low complexity" evidence="6">
    <location>
        <begin position="1308"/>
        <end position="1322"/>
    </location>
</feature>
<feature type="domain" description="GREB1 N-terminal" evidence="7">
    <location>
        <begin position="169"/>
        <end position="291"/>
    </location>
</feature>
<dbReference type="InterPro" id="IPR048659">
    <property type="entry name" value="GREB1-like_2nd"/>
</dbReference>
<dbReference type="InterPro" id="IPR048657">
    <property type="entry name" value="GREB1-like_cpSF2"/>
</dbReference>
<feature type="region of interest" description="Disordered" evidence="6">
    <location>
        <begin position="329"/>
        <end position="365"/>
    </location>
</feature>
<evidence type="ECO:0000256" key="3">
    <source>
        <dbReference type="ARBA" id="ARBA00022692"/>
    </source>
</evidence>
<dbReference type="RefSeq" id="XP_066927292.1">
    <property type="nucleotide sequence ID" value="XM_067071191.1"/>
</dbReference>
<protein>
    <recommendedName>
        <fullName evidence="14">GREB1-like protein</fullName>
    </recommendedName>
</protein>
<keyword evidence="4" id="KW-1133">Transmembrane helix</keyword>
<evidence type="ECO:0000259" key="7">
    <source>
        <dbReference type="Pfam" id="PF15782"/>
    </source>
</evidence>
<keyword evidence="5" id="KW-0472">Membrane</keyword>
<feature type="domain" description="TET-Associated Glycosyltransferase" evidence="10">
    <location>
        <begin position="1576"/>
        <end position="1815"/>
    </location>
</feature>
<evidence type="ECO:0000259" key="11">
    <source>
        <dbReference type="Pfam" id="PF20692"/>
    </source>
</evidence>
<dbReference type="Pfam" id="PF20688">
    <property type="entry name" value="GREB1_2nd"/>
    <property type="match status" value="1"/>
</dbReference>
<evidence type="ECO:0000256" key="4">
    <source>
        <dbReference type="ARBA" id="ARBA00022989"/>
    </source>
</evidence>
<comment type="similarity">
    <text evidence="2">Belongs to the GREB1 family.</text>
</comment>
<dbReference type="InterPro" id="IPR046927">
    <property type="entry name" value="GREB1-like_C"/>
</dbReference>
<dbReference type="PANTHER" id="PTHR15720:SF14">
    <property type="entry name" value="GREB1-LIKE PROTEIN"/>
    <property type="match status" value="1"/>
</dbReference>
<evidence type="ECO:0000259" key="8">
    <source>
        <dbReference type="Pfam" id="PF20267"/>
    </source>
</evidence>
<evidence type="ECO:0000256" key="5">
    <source>
        <dbReference type="ARBA" id="ARBA00023136"/>
    </source>
</evidence>
<evidence type="ECO:0000259" key="10">
    <source>
        <dbReference type="Pfam" id="PF20691"/>
    </source>
</evidence>
<keyword evidence="13" id="KW-1185">Reference proteome</keyword>
<dbReference type="GO" id="GO:0016020">
    <property type="term" value="C:membrane"/>
    <property type="evidence" value="ECO:0007669"/>
    <property type="project" value="UniProtKB-SubCell"/>
</dbReference>
<accession>A0A7M5V9U5</accession>
<organism evidence="12 13">
    <name type="scientific">Clytia hemisphaerica</name>
    <dbReference type="NCBI Taxonomy" id="252671"/>
    <lineage>
        <taxon>Eukaryota</taxon>
        <taxon>Metazoa</taxon>
        <taxon>Cnidaria</taxon>
        <taxon>Hydrozoa</taxon>
        <taxon>Hydroidolina</taxon>
        <taxon>Leptothecata</taxon>
        <taxon>Obeliida</taxon>
        <taxon>Clytiidae</taxon>
        <taxon>Clytia</taxon>
    </lineage>
</organism>
<dbReference type="Pfam" id="PF15782">
    <property type="entry name" value="GREB1_N"/>
    <property type="match status" value="1"/>
</dbReference>
<dbReference type="RefSeq" id="XP_066927293.1">
    <property type="nucleotide sequence ID" value="XM_067071192.1"/>
</dbReference>
<dbReference type="InterPro" id="IPR046926">
    <property type="entry name" value="GREB1_N"/>
</dbReference>
<feature type="region of interest" description="Disordered" evidence="6">
    <location>
        <begin position="378"/>
        <end position="397"/>
    </location>
</feature>
<feature type="compositionally biased region" description="Basic and acidic residues" evidence="6">
    <location>
        <begin position="1347"/>
        <end position="1368"/>
    </location>
</feature>
<dbReference type="Pfam" id="PF20691">
    <property type="entry name" value="TAGT"/>
    <property type="match status" value="1"/>
</dbReference>
<dbReference type="InterPro" id="IPR028422">
    <property type="entry name" value="GREB1"/>
</dbReference>
<keyword evidence="3" id="KW-0812">Transmembrane</keyword>
<feature type="domain" description="GREB1-like C-terminal" evidence="8">
    <location>
        <begin position="1838"/>
        <end position="2001"/>
    </location>
</feature>
<evidence type="ECO:0000256" key="2">
    <source>
        <dbReference type="ARBA" id="ARBA00009148"/>
    </source>
</evidence>
<name>A0A7M5V9U5_9CNID</name>
<dbReference type="EnsemblMetazoa" id="CLYHEMT012295.1">
    <property type="protein sequence ID" value="CLYHEMP012295.1"/>
    <property type="gene ID" value="CLYHEMG012295"/>
</dbReference>